<sequence>MRTLLLLSTAFFLTATSAHALDFKDTFQKTVIDNLTNSVTGNSSSVSTLSENQIIQGLQEALKVGTQRVVSQIGAKDGYNMDPAIHIPLPTQLQQVQKLLGKVGLSSLADDVELKINRAAEQAAPKAKEIVWDAISNMKLEDARAIYQGPQDAATQYFKKVSSDKLRAMIEPVAKNSLKDVGALQAYDILIGEYKSMPFVPDVKADLVNHTTTLAMEGIFHYLAQEEAAIRNDPAKRTTEILKTVFGQ</sequence>
<evidence type="ECO:0000313" key="2">
    <source>
        <dbReference type="EMBL" id="GGF59102.1"/>
    </source>
</evidence>
<comment type="caution">
    <text evidence="2">The sequence shown here is derived from an EMBL/GenBank/DDBJ whole genome shotgun (WGS) entry which is preliminary data.</text>
</comment>
<feature type="chain" id="PRO_5037091961" description="DUF4197 domain-containing protein" evidence="1">
    <location>
        <begin position="21"/>
        <end position="248"/>
    </location>
</feature>
<keyword evidence="3" id="KW-1185">Reference proteome</keyword>
<keyword evidence="1" id="KW-0732">Signal</keyword>
<name>A0A917BUA8_9PROT</name>
<dbReference type="EMBL" id="BMHV01000006">
    <property type="protein sequence ID" value="GGF59102.1"/>
    <property type="molecule type" value="Genomic_DNA"/>
</dbReference>
<reference evidence="2" key="1">
    <citation type="journal article" date="2014" name="Int. J. Syst. Evol. Microbiol.">
        <title>Complete genome sequence of Corynebacterium casei LMG S-19264T (=DSM 44701T), isolated from a smear-ripened cheese.</title>
        <authorList>
            <consortium name="US DOE Joint Genome Institute (JGI-PGF)"/>
            <person name="Walter F."/>
            <person name="Albersmeier A."/>
            <person name="Kalinowski J."/>
            <person name="Ruckert C."/>
        </authorList>
    </citation>
    <scope>NUCLEOTIDE SEQUENCE</scope>
    <source>
        <strain evidence="2">CGMCC 1.15254</strain>
    </source>
</reference>
<dbReference type="AlphaFoldDB" id="A0A917BUA8"/>
<reference evidence="2" key="2">
    <citation type="submission" date="2020-09" db="EMBL/GenBank/DDBJ databases">
        <authorList>
            <person name="Sun Q."/>
            <person name="Zhou Y."/>
        </authorList>
    </citation>
    <scope>NUCLEOTIDE SEQUENCE</scope>
    <source>
        <strain evidence="2">CGMCC 1.15254</strain>
    </source>
</reference>
<dbReference type="InterPro" id="IPR025245">
    <property type="entry name" value="DUF4197"/>
</dbReference>
<evidence type="ECO:0008006" key="4">
    <source>
        <dbReference type="Google" id="ProtNLM"/>
    </source>
</evidence>
<feature type="signal peptide" evidence="1">
    <location>
        <begin position="1"/>
        <end position="20"/>
    </location>
</feature>
<proteinExistence type="predicted"/>
<dbReference type="RefSeq" id="WP_188662543.1">
    <property type="nucleotide sequence ID" value="NZ_BMHV01000006.1"/>
</dbReference>
<organism evidence="2 3">
    <name type="scientific">Terasakiella brassicae</name>
    <dbReference type="NCBI Taxonomy" id="1634917"/>
    <lineage>
        <taxon>Bacteria</taxon>
        <taxon>Pseudomonadati</taxon>
        <taxon>Pseudomonadota</taxon>
        <taxon>Alphaproteobacteria</taxon>
        <taxon>Rhodospirillales</taxon>
        <taxon>Terasakiellaceae</taxon>
        <taxon>Terasakiella</taxon>
    </lineage>
</organism>
<accession>A0A917BUA8</accession>
<dbReference type="Proteomes" id="UP000632498">
    <property type="component" value="Unassembled WGS sequence"/>
</dbReference>
<protein>
    <recommendedName>
        <fullName evidence="4">DUF4197 domain-containing protein</fullName>
    </recommendedName>
</protein>
<dbReference type="Pfam" id="PF13852">
    <property type="entry name" value="DUF4197"/>
    <property type="match status" value="1"/>
</dbReference>
<gene>
    <name evidence="2" type="ORF">GCM10011332_10880</name>
</gene>
<evidence type="ECO:0000256" key="1">
    <source>
        <dbReference type="SAM" id="SignalP"/>
    </source>
</evidence>
<evidence type="ECO:0000313" key="3">
    <source>
        <dbReference type="Proteomes" id="UP000632498"/>
    </source>
</evidence>